<evidence type="ECO:0000259" key="4">
    <source>
        <dbReference type="PROSITE" id="PS51841"/>
    </source>
</evidence>
<dbReference type="Pfam" id="PF13229">
    <property type="entry name" value="Beta_helix"/>
    <property type="match status" value="1"/>
</dbReference>
<dbReference type="SUPFAM" id="SSF48452">
    <property type="entry name" value="TPR-like"/>
    <property type="match status" value="1"/>
</dbReference>
<protein>
    <submittedName>
        <fullName evidence="5">Right-handed parallel beta-helix repeat-containing protein</fullName>
    </submittedName>
</protein>
<dbReference type="InterPro" id="IPR007742">
    <property type="entry name" value="NosD_dom"/>
</dbReference>
<dbReference type="InterPro" id="IPR036415">
    <property type="entry name" value="Lamin_tail_dom_sf"/>
</dbReference>
<dbReference type="Gene3D" id="2.60.40.1260">
    <property type="entry name" value="Lamin Tail domain"/>
    <property type="match status" value="1"/>
</dbReference>
<feature type="domain" description="LTD" evidence="4">
    <location>
        <begin position="660"/>
        <end position="775"/>
    </location>
</feature>
<keyword evidence="1" id="KW-0677">Repeat</keyword>
<feature type="repeat" description="TPR" evidence="3">
    <location>
        <begin position="599"/>
        <end position="632"/>
    </location>
</feature>
<dbReference type="Gene3D" id="1.25.40.10">
    <property type="entry name" value="Tetratricopeptide repeat domain"/>
    <property type="match status" value="1"/>
</dbReference>
<gene>
    <name evidence="5" type="ORF">P0O15_01115</name>
</gene>
<dbReference type="InterPro" id="IPR011990">
    <property type="entry name" value="TPR-like_helical_dom_sf"/>
</dbReference>
<dbReference type="InterPro" id="IPR039448">
    <property type="entry name" value="Beta_helix"/>
</dbReference>
<dbReference type="Proteomes" id="UP001220010">
    <property type="component" value="Unassembled WGS sequence"/>
</dbReference>
<dbReference type="SMART" id="SM00710">
    <property type="entry name" value="PbH1"/>
    <property type="match status" value="6"/>
</dbReference>
<dbReference type="InterPro" id="IPR051685">
    <property type="entry name" value="Ycf3/AcsC/BcsC/TPR_MFPF"/>
</dbReference>
<dbReference type="InterPro" id="IPR001322">
    <property type="entry name" value="Lamin_tail_dom"/>
</dbReference>
<keyword evidence="2 3" id="KW-0802">TPR repeat</keyword>
<dbReference type="Gene3D" id="2.160.20.10">
    <property type="entry name" value="Single-stranded right-handed beta-helix, Pectin lyase-like"/>
    <property type="match status" value="2"/>
</dbReference>
<dbReference type="SUPFAM" id="SSF51126">
    <property type="entry name" value="Pectin lyase-like"/>
    <property type="match status" value="1"/>
</dbReference>
<sequence length="785" mass="84316">MMLCILTALAAGSQGTEFTVSSMTFPLASDYISITSNADLINYRGSGTADDPYIIEGISLEDHVGNGIVIKNTDAHLLIRNCTMENLNGGYDALLPVGIYIDGAKNVRIEDSRVSDSDIRFTGAENVRIKGVEGRGLTFDGVLNGTIEGSSIDHIIVQAGGAPIFFSDFSDTSPLELTRKPSQNIRIRGCIAEQEIIFFDSMDCVVEDCIIGDSVEGGGLWIFDPRKITFRNVTVVGGILGLHRTSPDPVSVIFDDLKLVRSDIDLSGLYLSGLSSEDSIDFSNSTVDGKEISSFKDEEGLKLEGLELGYLWLMDCPEARLKGVKAYGISAINSSRLILEDSVIHQGGIYLAFSSDSTISNNTLINSSARTGGIALGYGCHNNTLQDNFVKRAKKVGPDFLASLGVDTTLSDGGHAIFGNVIMDAGVGLDVGRKNTIIGNTIANNAIGLRASDDHNEIAQNNFIYNGIDAQQRSTIAWKTVSFANNTWDGNFWTSYRGMDEDGDGVGDVPHIVVSAPYPREPVAVAEEGVVDNAPKMEPISGPLKGRFWHKEGLALEAMARGSEAEISFAMARELQRAGYYEEALDELNNATDIDPEDPATWRFKGLILMNLGRDEEALAALEEAIDLDSEDGYTWYLKGDLLQNLGREREARAAFSRAEDLGFTSPLGGMLAITVISATGEDEFVVIANHLEEAANLQGWTLVVDGDETKSVVLPEYILEPGAMVRVHFGAGESSGADLFMKTGIALNDAAATVSLRDGAGREVSFLGFETLPDGGVVMVRGSG</sequence>
<dbReference type="SMART" id="SM00028">
    <property type="entry name" value="TPR"/>
    <property type="match status" value="3"/>
</dbReference>
<evidence type="ECO:0000313" key="6">
    <source>
        <dbReference type="Proteomes" id="UP001220010"/>
    </source>
</evidence>
<dbReference type="Pfam" id="PF13432">
    <property type="entry name" value="TPR_16"/>
    <property type="match status" value="1"/>
</dbReference>
<dbReference type="InterPro" id="IPR006626">
    <property type="entry name" value="PbH1"/>
</dbReference>
<dbReference type="Pfam" id="PF13181">
    <property type="entry name" value="TPR_8"/>
    <property type="match status" value="1"/>
</dbReference>
<dbReference type="PANTHER" id="PTHR44943:SF8">
    <property type="entry name" value="TPR REPEAT-CONTAINING PROTEIN MJ0263"/>
    <property type="match status" value="1"/>
</dbReference>
<proteinExistence type="predicted"/>
<dbReference type="PANTHER" id="PTHR44943">
    <property type="entry name" value="CELLULOSE SYNTHASE OPERON PROTEIN C"/>
    <property type="match status" value="1"/>
</dbReference>
<evidence type="ECO:0000256" key="2">
    <source>
        <dbReference type="ARBA" id="ARBA00022803"/>
    </source>
</evidence>
<dbReference type="RefSeq" id="WP_316965540.1">
    <property type="nucleotide sequence ID" value="NZ_JARFPK010000003.1"/>
</dbReference>
<evidence type="ECO:0000313" key="5">
    <source>
        <dbReference type="EMBL" id="MDF0589780.1"/>
    </source>
</evidence>
<evidence type="ECO:0000256" key="3">
    <source>
        <dbReference type="PROSITE-ProRule" id="PRU00339"/>
    </source>
</evidence>
<name>A0ABT5X515_9EURY</name>
<dbReference type="InterPro" id="IPR012334">
    <property type="entry name" value="Pectin_lyas_fold"/>
</dbReference>
<comment type="caution">
    <text evidence="5">The sequence shown here is derived from an EMBL/GenBank/DDBJ whole genome shotgun (WGS) entry which is preliminary data.</text>
</comment>
<accession>A0ABT5X515</accession>
<dbReference type="EMBL" id="JARFPK010000003">
    <property type="protein sequence ID" value="MDF0589780.1"/>
    <property type="molecule type" value="Genomic_DNA"/>
</dbReference>
<evidence type="ECO:0000256" key="1">
    <source>
        <dbReference type="ARBA" id="ARBA00022737"/>
    </source>
</evidence>
<keyword evidence="6" id="KW-1185">Reference proteome</keyword>
<reference evidence="5 6" key="1">
    <citation type="submission" date="2023-03" db="EMBL/GenBank/DDBJ databases">
        <title>WGS of Methanotrichaceae archaeon Mx.</title>
        <authorList>
            <person name="Sorokin D.Y."/>
            <person name="Merkel A.Y."/>
        </authorList>
    </citation>
    <scope>NUCLEOTIDE SEQUENCE [LARGE SCALE GENOMIC DNA]</scope>
    <source>
        <strain evidence="5 6">Mx</strain>
    </source>
</reference>
<dbReference type="PROSITE" id="PS51841">
    <property type="entry name" value="LTD"/>
    <property type="match status" value="1"/>
</dbReference>
<dbReference type="PROSITE" id="PS50005">
    <property type="entry name" value="TPR"/>
    <property type="match status" value="2"/>
</dbReference>
<feature type="repeat" description="TPR" evidence="3">
    <location>
        <begin position="565"/>
        <end position="598"/>
    </location>
</feature>
<dbReference type="InterPro" id="IPR011050">
    <property type="entry name" value="Pectin_lyase_fold/virulence"/>
</dbReference>
<organism evidence="5 6">
    <name type="scientific">Candidatus Methanocrinis natronophilus</name>
    <dbReference type="NCBI Taxonomy" id="3033396"/>
    <lineage>
        <taxon>Archaea</taxon>
        <taxon>Methanobacteriati</taxon>
        <taxon>Methanobacteriota</taxon>
        <taxon>Stenosarchaea group</taxon>
        <taxon>Methanomicrobia</taxon>
        <taxon>Methanotrichales</taxon>
        <taxon>Methanotrichaceae</taxon>
        <taxon>Methanocrinis</taxon>
    </lineage>
</organism>
<dbReference type="SUPFAM" id="SSF74853">
    <property type="entry name" value="Lamin A/C globular tail domain"/>
    <property type="match status" value="1"/>
</dbReference>
<dbReference type="InterPro" id="IPR019734">
    <property type="entry name" value="TPR_rpt"/>
</dbReference>
<dbReference type="Pfam" id="PF05048">
    <property type="entry name" value="NosD"/>
    <property type="match status" value="1"/>
</dbReference>